<protein>
    <recommendedName>
        <fullName evidence="4">L1 transposable element RRM domain-containing protein</fullName>
    </recommendedName>
</protein>
<sequence length="169" mass="19472">MKEMMSEVKEIGRTVKSIEEKVEKHEGILSSLSEKVEKSNKTLNGVQRKVNSSSEEVKEVSEKIKYMEERLDKAKERVVDQEARSRRNNLIFHGVPESDREAVVRSILKEKLTEDLPYEVRQARRQLIPEMLEAKRTGKAAWLAYPARLIINGEEVKSVTPRPQPQMTA</sequence>
<reference evidence="2 3" key="1">
    <citation type="journal article" date="2021" name="Elife">
        <title>Chloroplast acquisition without the gene transfer in kleptoplastic sea slugs, Plakobranchus ocellatus.</title>
        <authorList>
            <person name="Maeda T."/>
            <person name="Takahashi S."/>
            <person name="Yoshida T."/>
            <person name="Shimamura S."/>
            <person name="Takaki Y."/>
            <person name="Nagai Y."/>
            <person name="Toyoda A."/>
            <person name="Suzuki Y."/>
            <person name="Arimoto A."/>
            <person name="Ishii H."/>
            <person name="Satoh N."/>
            <person name="Nishiyama T."/>
            <person name="Hasebe M."/>
            <person name="Maruyama T."/>
            <person name="Minagawa J."/>
            <person name="Obokata J."/>
            <person name="Shigenobu S."/>
        </authorList>
    </citation>
    <scope>NUCLEOTIDE SEQUENCE [LARGE SCALE GENOMIC DNA]</scope>
</reference>
<feature type="coiled-coil region" evidence="1">
    <location>
        <begin position="1"/>
        <end position="84"/>
    </location>
</feature>
<dbReference type="AlphaFoldDB" id="A0AAV4GE84"/>
<dbReference type="EMBL" id="BMAT01012045">
    <property type="protein sequence ID" value="GFR84083.1"/>
    <property type="molecule type" value="Genomic_DNA"/>
</dbReference>
<proteinExistence type="predicted"/>
<name>A0AAV4GE84_9GAST</name>
<keyword evidence="3" id="KW-1185">Reference proteome</keyword>
<gene>
    <name evidence="2" type="ORF">ElyMa_005989500</name>
</gene>
<dbReference type="SUPFAM" id="SSF57997">
    <property type="entry name" value="Tropomyosin"/>
    <property type="match status" value="1"/>
</dbReference>
<dbReference type="Gene3D" id="1.20.5.170">
    <property type="match status" value="1"/>
</dbReference>
<organism evidence="2 3">
    <name type="scientific">Elysia marginata</name>
    <dbReference type="NCBI Taxonomy" id="1093978"/>
    <lineage>
        <taxon>Eukaryota</taxon>
        <taxon>Metazoa</taxon>
        <taxon>Spiralia</taxon>
        <taxon>Lophotrochozoa</taxon>
        <taxon>Mollusca</taxon>
        <taxon>Gastropoda</taxon>
        <taxon>Heterobranchia</taxon>
        <taxon>Euthyneura</taxon>
        <taxon>Panpulmonata</taxon>
        <taxon>Sacoglossa</taxon>
        <taxon>Placobranchoidea</taxon>
        <taxon>Plakobranchidae</taxon>
        <taxon>Elysia</taxon>
    </lineage>
</organism>
<comment type="caution">
    <text evidence="2">The sequence shown here is derived from an EMBL/GenBank/DDBJ whole genome shotgun (WGS) entry which is preliminary data.</text>
</comment>
<keyword evidence="1" id="KW-0175">Coiled coil</keyword>
<dbReference type="Proteomes" id="UP000762676">
    <property type="component" value="Unassembled WGS sequence"/>
</dbReference>
<evidence type="ECO:0008006" key="4">
    <source>
        <dbReference type="Google" id="ProtNLM"/>
    </source>
</evidence>
<evidence type="ECO:0000313" key="3">
    <source>
        <dbReference type="Proteomes" id="UP000762676"/>
    </source>
</evidence>
<evidence type="ECO:0000256" key="1">
    <source>
        <dbReference type="SAM" id="Coils"/>
    </source>
</evidence>
<evidence type="ECO:0000313" key="2">
    <source>
        <dbReference type="EMBL" id="GFR84083.1"/>
    </source>
</evidence>
<accession>A0AAV4GE84</accession>